<feature type="compositionally biased region" description="Polar residues" evidence="1">
    <location>
        <begin position="426"/>
        <end position="435"/>
    </location>
</feature>
<proteinExistence type="predicted"/>
<dbReference type="PANTHER" id="PTHR12776:SF1">
    <property type="entry name" value="KAZRIN"/>
    <property type="match status" value="1"/>
</dbReference>
<gene>
    <name evidence="3" type="ORF">QYM36_001521</name>
</gene>
<feature type="compositionally biased region" description="Low complexity" evidence="1">
    <location>
        <begin position="302"/>
        <end position="337"/>
    </location>
</feature>
<feature type="region of interest" description="Disordered" evidence="1">
    <location>
        <begin position="764"/>
        <end position="788"/>
    </location>
</feature>
<evidence type="ECO:0000313" key="4">
    <source>
        <dbReference type="Proteomes" id="UP001187531"/>
    </source>
</evidence>
<organism evidence="3 4">
    <name type="scientific">Artemia franciscana</name>
    <name type="common">Brine shrimp</name>
    <name type="synonym">Artemia sanfranciscana</name>
    <dbReference type="NCBI Taxonomy" id="6661"/>
    <lineage>
        <taxon>Eukaryota</taxon>
        <taxon>Metazoa</taxon>
        <taxon>Ecdysozoa</taxon>
        <taxon>Arthropoda</taxon>
        <taxon>Crustacea</taxon>
        <taxon>Branchiopoda</taxon>
        <taxon>Anostraca</taxon>
        <taxon>Artemiidae</taxon>
        <taxon>Artemia</taxon>
    </lineage>
</organism>
<evidence type="ECO:0000256" key="1">
    <source>
        <dbReference type="SAM" id="MobiDB-lite"/>
    </source>
</evidence>
<feature type="domain" description="SAM" evidence="2">
    <location>
        <begin position="624"/>
        <end position="655"/>
    </location>
</feature>
<dbReference type="AlphaFoldDB" id="A0AA88IP22"/>
<dbReference type="PROSITE" id="PS50105">
    <property type="entry name" value="SAM_DOMAIN"/>
    <property type="match status" value="3"/>
</dbReference>
<dbReference type="Pfam" id="PF00536">
    <property type="entry name" value="SAM_1"/>
    <property type="match status" value="2"/>
</dbReference>
<dbReference type="EMBL" id="JAVRJZ010000003">
    <property type="protein sequence ID" value="KAK2725092.1"/>
    <property type="molecule type" value="Genomic_DNA"/>
</dbReference>
<dbReference type="Gene3D" id="1.10.150.50">
    <property type="entry name" value="Transcription Factor, Ets-1"/>
    <property type="match status" value="3"/>
</dbReference>
<dbReference type="SUPFAM" id="SSF47769">
    <property type="entry name" value="SAM/Pointed domain"/>
    <property type="match status" value="3"/>
</dbReference>
<dbReference type="Proteomes" id="UP001187531">
    <property type="component" value="Unassembled WGS sequence"/>
</dbReference>
<accession>A0AA88IP22</accession>
<dbReference type="InterPro" id="IPR059089">
    <property type="entry name" value="Kazrin_N"/>
</dbReference>
<feature type="region of interest" description="Disordered" evidence="1">
    <location>
        <begin position="92"/>
        <end position="111"/>
    </location>
</feature>
<dbReference type="Pfam" id="PF07647">
    <property type="entry name" value="SAM_2"/>
    <property type="match status" value="1"/>
</dbReference>
<dbReference type="Pfam" id="PF25986">
    <property type="entry name" value="Kazrin"/>
    <property type="match status" value="1"/>
</dbReference>
<dbReference type="PANTHER" id="PTHR12776">
    <property type="entry name" value="KAZRIN-RELATED"/>
    <property type="match status" value="1"/>
</dbReference>
<comment type="caution">
    <text evidence="3">The sequence shown here is derived from an EMBL/GenBank/DDBJ whole genome shotgun (WGS) entry which is preliminary data.</text>
</comment>
<evidence type="ECO:0000313" key="3">
    <source>
        <dbReference type="EMBL" id="KAK2725092.1"/>
    </source>
</evidence>
<name>A0AA88IP22_ARTSF</name>
<reference evidence="3" key="1">
    <citation type="submission" date="2023-07" db="EMBL/GenBank/DDBJ databases">
        <title>Chromosome-level genome assembly of Artemia franciscana.</title>
        <authorList>
            <person name="Jo E."/>
        </authorList>
    </citation>
    <scope>NUCLEOTIDE SEQUENCE</scope>
    <source>
        <tissue evidence="3">Whole body</tissue>
    </source>
</reference>
<protein>
    <recommendedName>
        <fullName evidence="2">SAM domain-containing protein</fullName>
    </recommendedName>
</protein>
<feature type="region of interest" description="Disordered" evidence="1">
    <location>
        <begin position="294"/>
        <end position="403"/>
    </location>
</feature>
<dbReference type="SMART" id="SM00454">
    <property type="entry name" value="SAM"/>
    <property type="match status" value="3"/>
</dbReference>
<feature type="compositionally biased region" description="Basic and acidic residues" evidence="1">
    <location>
        <begin position="350"/>
        <end position="375"/>
    </location>
</feature>
<feature type="region of interest" description="Disordered" evidence="1">
    <location>
        <begin position="807"/>
        <end position="840"/>
    </location>
</feature>
<dbReference type="InterPro" id="IPR013761">
    <property type="entry name" value="SAM/pointed_sf"/>
</dbReference>
<feature type="region of interest" description="Disordered" evidence="1">
    <location>
        <begin position="417"/>
        <end position="438"/>
    </location>
</feature>
<keyword evidence="4" id="KW-1185">Reference proteome</keyword>
<dbReference type="InterPro" id="IPR001660">
    <property type="entry name" value="SAM"/>
</dbReference>
<feature type="domain" description="SAM" evidence="2">
    <location>
        <begin position="541"/>
        <end position="600"/>
    </location>
</feature>
<dbReference type="InterPro" id="IPR037614">
    <property type="entry name" value="Kazrin"/>
</dbReference>
<sequence>MTEEERHLIGKEIDKEIKLDSDRVKNASEPSRKLTVITLNNCGNCVVHPDSVGKDMTNSDTPFKELEHIKKEDNSIYEEMSRMRRDFNSLMKETDDAKKQSQPQVQHSKVSEDSLHIIKGLETDLQNARDALAVLKADRKRLKAEKFELLNQMKQLYGTIEEKEKELRTFIRSFEMRMRESEHALRQVISERDAYEREKWALLRHARDETERTLQCNAQLTLKEETVRKLQQELLMMRRRLNLLEKRQDSEDHYATVSDCAITLGVVARKEDIHIYSTGAEKQKLSDKTVIIEPRDDGNQHSASAAQSSDAGESGQPSHLPSSESCRSSSSGLCIHSGNDDNSTGNRLMSDPEEKSEKQSFHRLDDRSFNKESQKQRNSSHIQRPRSLHPPGKGGIGPWGSISKVFTRRNPRKSFELYSEEDGRSSRSPQQSICTTPHRDESLKERLMDEILNQPIENWKSATVLTWMESVLGLGQYIHKCAENVKSGKILLDLSDSEYEAGLGISHPMHRKKLRLAVEEKRHLPVGTKSLLDDFDTAWVVEDWLQDIGLPQYSETFKASLIDGRLLEALTKKELEKYLSVAKKFHQTSVIHGVTFLKLLKFDKKALKERRDVSSSADCDPIVWTNRRLIEWMRSIDLGEYADSLRESGLHGALIVLESSFTADTFATILGILPSKSMVRRHLQKEFEALIQVARVRYQQRTKELKAERRRNEKLSGGGSLGRAFSKSFSGGLSHAETFKQQNDSHLSSFQKLTLRFTTLRKSQSSLNKGNQRKNDHRLNTTTPYISSPMSPVSPVSFVPTYGFLQPRPTSLVDERRSSSEKHRRVRSSGEAEPQTITKI</sequence>
<feature type="domain" description="SAM" evidence="2">
    <location>
        <begin position="459"/>
        <end position="524"/>
    </location>
</feature>
<evidence type="ECO:0000259" key="2">
    <source>
        <dbReference type="PROSITE" id="PS50105"/>
    </source>
</evidence>